<evidence type="ECO:0000256" key="6">
    <source>
        <dbReference type="ARBA" id="ARBA00022741"/>
    </source>
</evidence>
<dbReference type="InterPro" id="IPR011009">
    <property type="entry name" value="Kinase-like_dom_sf"/>
</dbReference>
<evidence type="ECO:0000256" key="12">
    <source>
        <dbReference type="PROSITE-ProRule" id="PRU10141"/>
    </source>
</evidence>
<dbReference type="SMART" id="SM00220">
    <property type="entry name" value="S_TKc"/>
    <property type="match status" value="1"/>
</dbReference>
<dbReference type="EnsemblPlants" id="ORUFI04G29570.1">
    <property type="protein sequence ID" value="ORUFI04G29570.1"/>
    <property type="gene ID" value="ORUFI04G29570"/>
</dbReference>
<evidence type="ECO:0000256" key="10">
    <source>
        <dbReference type="ARBA" id="ARBA00023136"/>
    </source>
</evidence>
<keyword evidence="2" id="KW-0723">Serine/threonine-protein kinase</keyword>
<dbReference type="InterPro" id="IPR045874">
    <property type="entry name" value="LRK10/LRL21-25-like"/>
</dbReference>
<evidence type="ECO:0000256" key="5">
    <source>
        <dbReference type="ARBA" id="ARBA00022729"/>
    </source>
</evidence>
<evidence type="ECO:0000313" key="17">
    <source>
        <dbReference type="Proteomes" id="UP000008022"/>
    </source>
</evidence>
<dbReference type="GO" id="GO:0005524">
    <property type="term" value="F:ATP binding"/>
    <property type="evidence" value="ECO:0007669"/>
    <property type="project" value="UniProtKB-UniRule"/>
</dbReference>
<dbReference type="Gramene" id="ORUFI04G29570.1">
    <property type="protein sequence ID" value="ORUFI04G29570.1"/>
    <property type="gene ID" value="ORUFI04G29570"/>
</dbReference>
<feature type="transmembrane region" description="Helical" evidence="14">
    <location>
        <begin position="6"/>
        <end position="30"/>
    </location>
</feature>
<dbReference type="STRING" id="4529.A0A0E0PF23"/>
<dbReference type="PROSITE" id="PS50011">
    <property type="entry name" value="PROTEIN_KINASE_DOM"/>
    <property type="match status" value="1"/>
</dbReference>
<reference evidence="16" key="2">
    <citation type="submission" date="2015-06" db="UniProtKB">
        <authorList>
            <consortium name="EnsemblPlants"/>
        </authorList>
    </citation>
    <scope>IDENTIFICATION</scope>
</reference>
<evidence type="ECO:0000259" key="15">
    <source>
        <dbReference type="PROSITE" id="PS50011"/>
    </source>
</evidence>
<dbReference type="GO" id="GO:0016020">
    <property type="term" value="C:membrane"/>
    <property type="evidence" value="ECO:0007669"/>
    <property type="project" value="UniProtKB-SubCell"/>
</dbReference>
<sequence length="592" mass="63582">MALTNGSLALAIIGVITTGIVAVVTIVAIYKCAKIAIKMWYSSSRDHHTPIANGGGSSSSRGGIGGADADVVEMGNMSHFIEGLQNERPVRFSARQLRAFTKSYAHKVGSGGFGVVYRGVFPSGAPVAVKVLNSTLGKRAEEQFMAEVLNSTLGKRAEEQFMAEVGTIGRTYHINLVRLYGFCFDADVKALVYEYMEKGSLDRYLFDSSPSPAAERIGFEKLHEIAVGTAKAVRYLHEECAQRIIHYDIKPENVLLGAGMAPKPENVLLGAGMAPKVSDFGLAKLCDREDTHLTITGARGTPGYAAPELWMPLPVTHKCDVYSYGMLLFEMLGRRRNLELGGGGSQEWYPRWVWHRFEAGETEAVLARATAAAAGGGREREKAERVCMVALCTGRRTGRPWATSCGCWKGRTTSPRRATLSIVAIVFICHCAEIAMKMCIANGGGSSSSRGGAAAADADVVEMGSMSRFIEGLQNELPVRFSAQQLRAFTNNYAHKVGSGGFGVVYRGRFPSGVPVAVKVLNSTLGKRAEEQFMAEDRPSMGNVVRMLEGEDHIAAPRNPFAHLAPYSAAASTPTTTTATTDSDGSSARAGR</sequence>
<evidence type="ECO:0000256" key="11">
    <source>
        <dbReference type="ARBA" id="ARBA00023180"/>
    </source>
</evidence>
<keyword evidence="11" id="KW-0325">Glycoprotein</keyword>
<dbReference type="eggNOG" id="ENOG502QR7E">
    <property type="taxonomic scope" value="Eukaryota"/>
</dbReference>
<dbReference type="GO" id="GO:0004674">
    <property type="term" value="F:protein serine/threonine kinase activity"/>
    <property type="evidence" value="ECO:0007669"/>
    <property type="project" value="UniProtKB-KW"/>
</dbReference>
<evidence type="ECO:0000256" key="3">
    <source>
        <dbReference type="ARBA" id="ARBA00022679"/>
    </source>
</evidence>
<dbReference type="AlphaFoldDB" id="A0A0E0PF23"/>
<reference evidence="17" key="1">
    <citation type="submission" date="2013-06" db="EMBL/GenBank/DDBJ databases">
        <authorList>
            <person name="Zhao Q."/>
        </authorList>
    </citation>
    <scope>NUCLEOTIDE SEQUENCE</scope>
    <source>
        <strain evidence="17">cv. W1943</strain>
    </source>
</reference>
<dbReference type="Proteomes" id="UP000008022">
    <property type="component" value="Unassembled WGS sequence"/>
</dbReference>
<evidence type="ECO:0000256" key="1">
    <source>
        <dbReference type="ARBA" id="ARBA00004479"/>
    </source>
</evidence>
<keyword evidence="3" id="KW-0808">Transferase</keyword>
<dbReference type="Gene3D" id="3.30.200.20">
    <property type="entry name" value="Phosphorylase Kinase, domain 1"/>
    <property type="match status" value="2"/>
</dbReference>
<dbReference type="PROSITE" id="PS00107">
    <property type="entry name" value="PROTEIN_KINASE_ATP"/>
    <property type="match status" value="2"/>
</dbReference>
<dbReference type="PROSITE" id="PS00108">
    <property type="entry name" value="PROTEIN_KINASE_ST"/>
    <property type="match status" value="1"/>
</dbReference>
<dbReference type="HOGENOM" id="CLU_000288_21_4_1"/>
<keyword evidence="4 14" id="KW-0812">Transmembrane</keyword>
<keyword evidence="5" id="KW-0732">Signal</keyword>
<feature type="domain" description="Protein kinase" evidence="15">
    <location>
        <begin position="102"/>
        <end position="494"/>
    </location>
</feature>
<keyword evidence="10 14" id="KW-0472">Membrane</keyword>
<proteinExistence type="predicted"/>
<organism evidence="16 17">
    <name type="scientific">Oryza rufipogon</name>
    <name type="common">Brownbeard rice</name>
    <name type="synonym">Asian wild rice</name>
    <dbReference type="NCBI Taxonomy" id="4529"/>
    <lineage>
        <taxon>Eukaryota</taxon>
        <taxon>Viridiplantae</taxon>
        <taxon>Streptophyta</taxon>
        <taxon>Embryophyta</taxon>
        <taxon>Tracheophyta</taxon>
        <taxon>Spermatophyta</taxon>
        <taxon>Magnoliopsida</taxon>
        <taxon>Liliopsida</taxon>
        <taxon>Poales</taxon>
        <taxon>Poaceae</taxon>
        <taxon>BOP clade</taxon>
        <taxon>Oryzoideae</taxon>
        <taxon>Oryzeae</taxon>
        <taxon>Oryzinae</taxon>
        <taxon>Oryza</taxon>
    </lineage>
</organism>
<keyword evidence="8 12" id="KW-0067">ATP-binding</keyword>
<evidence type="ECO:0000313" key="16">
    <source>
        <dbReference type="EnsemblPlants" id="ORUFI04G29570.1"/>
    </source>
</evidence>
<dbReference type="InterPro" id="IPR000719">
    <property type="entry name" value="Prot_kinase_dom"/>
</dbReference>
<feature type="binding site" evidence="12">
    <location>
        <position position="519"/>
    </location>
    <ligand>
        <name>ATP</name>
        <dbReference type="ChEBI" id="CHEBI:30616"/>
    </ligand>
</feature>
<dbReference type="Pfam" id="PF00069">
    <property type="entry name" value="Pkinase"/>
    <property type="match status" value="1"/>
</dbReference>
<keyword evidence="9 14" id="KW-1133">Transmembrane helix</keyword>
<evidence type="ECO:0000256" key="7">
    <source>
        <dbReference type="ARBA" id="ARBA00022777"/>
    </source>
</evidence>
<evidence type="ECO:0000256" key="13">
    <source>
        <dbReference type="SAM" id="MobiDB-lite"/>
    </source>
</evidence>
<evidence type="ECO:0000256" key="2">
    <source>
        <dbReference type="ARBA" id="ARBA00022527"/>
    </source>
</evidence>
<dbReference type="PANTHER" id="PTHR27009">
    <property type="entry name" value="RUST RESISTANCE KINASE LR10-RELATED"/>
    <property type="match status" value="1"/>
</dbReference>
<dbReference type="InterPro" id="IPR008271">
    <property type="entry name" value="Ser/Thr_kinase_AS"/>
</dbReference>
<comment type="subcellular location">
    <subcellularLocation>
        <location evidence="1">Membrane</location>
        <topology evidence="1">Single-pass type I membrane protein</topology>
    </subcellularLocation>
</comment>
<accession>A0A0E0PF23</accession>
<protein>
    <recommendedName>
        <fullName evidence="15">Protein kinase domain-containing protein</fullName>
    </recommendedName>
</protein>
<keyword evidence="6 12" id="KW-0547">Nucleotide-binding</keyword>
<dbReference type="Gene3D" id="1.10.510.10">
    <property type="entry name" value="Transferase(Phosphotransferase) domain 1"/>
    <property type="match status" value="1"/>
</dbReference>
<keyword evidence="7" id="KW-0418">Kinase</keyword>
<feature type="region of interest" description="Disordered" evidence="13">
    <location>
        <begin position="569"/>
        <end position="592"/>
    </location>
</feature>
<dbReference type="InterPro" id="IPR017441">
    <property type="entry name" value="Protein_kinase_ATP_BS"/>
</dbReference>
<evidence type="ECO:0000256" key="4">
    <source>
        <dbReference type="ARBA" id="ARBA00022692"/>
    </source>
</evidence>
<feature type="binding site" evidence="12">
    <location>
        <position position="130"/>
    </location>
    <ligand>
        <name>ATP</name>
        <dbReference type="ChEBI" id="CHEBI:30616"/>
    </ligand>
</feature>
<keyword evidence="17" id="KW-1185">Reference proteome</keyword>
<evidence type="ECO:0000256" key="14">
    <source>
        <dbReference type="SAM" id="Phobius"/>
    </source>
</evidence>
<evidence type="ECO:0000256" key="8">
    <source>
        <dbReference type="ARBA" id="ARBA00022840"/>
    </source>
</evidence>
<dbReference type="SUPFAM" id="SSF56112">
    <property type="entry name" value="Protein kinase-like (PK-like)"/>
    <property type="match status" value="2"/>
</dbReference>
<evidence type="ECO:0000256" key="9">
    <source>
        <dbReference type="ARBA" id="ARBA00022989"/>
    </source>
</evidence>
<name>A0A0E0PF23_ORYRU</name>